<dbReference type="EMBL" id="JACVVK020000779">
    <property type="protein sequence ID" value="KAK7446763.1"/>
    <property type="molecule type" value="Genomic_DNA"/>
</dbReference>
<evidence type="ECO:0000256" key="1">
    <source>
        <dbReference type="SAM" id="Phobius"/>
    </source>
</evidence>
<organism evidence="2 3">
    <name type="scientific">Batillaria attramentaria</name>
    <dbReference type="NCBI Taxonomy" id="370345"/>
    <lineage>
        <taxon>Eukaryota</taxon>
        <taxon>Metazoa</taxon>
        <taxon>Spiralia</taxon>
        <taxon>Lophotrochozoa</taxon>
        <taxon>Mollusca</taxon>
        <taxon>Gastropoda</taxon>
        <taxon>Caenogastropoda</taxon>
        <taxon>Sorbeoconcha</taxon>
        <taxon>Cerithioidea</taxon>
        <taxon>Batillariidae</taxon>
        <taxon>Batillaria</taxon>
    </lineage>
</organism>
<keyword evidence="3" id="KW-1185">Reference proteome</keyword>
<keyword evidence="1" id="KW-1133">Transmembrane helix</keyword>
<name>A0ABD0J1F8_9CAEN</name>
<comment type="caution">
    <text evidence="2">The sequence shown here is derived from an EMBL/GenBank/DDBJ whole genome shotgun (WGS) entry which is preliminary data.</text>
</comment>
<reference evidence="2 3" key="1">
    <citation type="journal article" date="2023" name="Sci. Data">
        <title>Genome assembly of the Korean intertidal mud-creeper Batillaria attramentaria.</title>
        <authorList>
            <person name="Patra A.K."/>
            <person name="Ho P.T."/>
            <person name="Jun S."/>
            <person name="Lee S.J."/>
            <person name="Kim Y."/>
            <person name="Won Y.J."/>
        </authorList>
    </citation>
    <scope>NUCLEOTIDE SEQUENCE [LARGE SCALE GENOMIC DNA]</scope>
    <source>
        <strain evidence="2">Wonlab-2016</strain>
    </source>
</reference>
<sequence length="242" mass="27537">MTNATSRKAANELLMNTLFQNGGLWLDLRELRSAGIKTSCSIITRRESGDLICWFSENIAESQHSFVVHRYNVDHTETTPVVHCTWIAQGLACTSESGYVFNKEVSAIALIEIPHLTKHVEGKYVCQVVGNDNTDDEVCEYQYTDETVACHSSECTGLIPWTLLGVTLFLAIVAMIIWLRQRPIIKEVISRFSQTADEDLKEIASRFEKRLFQLFDIIDLSVEAALRRHRRKTEEEVSKLKV</sequence>
<protein>
    <recommendedName>
        <fullName evidence="4">Ig-like domain-containing protein</fullName>
    </recommendedName>
</protein>
<accession>A0ABD0J1F8</accession>
<evidence type="ECO:0008006" key="4">
    <source>
        <dbReference type="Google" id="ProtNLM"/>
    </source>
</evidence>
<evidence type="ECO:0000313" key="3">
    <source>
        <dbReference type="Proteomes" id="UP001519460"/>
    </source>
</evidence>
<evidence type="ECO:0000313" key="2">
    <source>
        <dbReference type="EMBL" id="KAK7446763.1"/>
    </source>
</evidence>
<proteinExistence type="predicted"/>
<dbReference type="AlphaFoldDB" id="A0ABD0J1F8"/>
<gene>
    <name evidence="2" type="ORF">BaRGS_00040243</name>
</gene>
<dbReference type="Proteomes" id="UP001519460">
    <property type="component" value="Unassembled WGS sequence"/>
</dbReference>
<feature type="transmembrane region" description="Helical" evidence="1">
    <location>
        <begin position="158"/>
        <end position="179"/>
    </location>
</feature>
<keyword evidence="1" id="KW-0472">Membrane</keyword>
<keyword evidence="1" id="KW-0812">Transmembrane</keyword>